<evidence type="ECO:0000313" key="11">
    <source>
        <dbReference type="EMBL" id="KAG7314399.1"/>
    </source>
</evidence>
<dbReference type="AlphaFoldDB" id="A0A9D3N3Z4"/>
<evidence type="ECO:0000256" key="4">
    <source>
        <dbReference type="ARBA" id="ARBA00022490"/>
    </source>
</evidence>
<name>A0A9D3N3Z4_9TELE</name>
<evidence type="ECO:0000256" key="8">
    <source>
        <dbReference type="ARBA" id="ARBA00023136"/>
    </source>
</evidence>
<dbReference type="Pfam" id="PF13202">
    <property type="entry name" value="EF-hand_5"/>
    <property type="match status" value="1"/>
</dbReference>
<keyword evidence="5" id="KW-0479">Metal-binding</keyword>
<gene>
    <name evidence="11" type="ORF">KOW79_021702</name>
</gene>
<proteinExistence type="predicted"/>
<evidence type="ECO:0000313" key="12">
    <source>
        <dbReference type="Proteomes" id="UP000824219"/>
    </source>
</evidence>
<dbReference type="Pfam" id="PF13873">
    <property type="entry name" value="Myb_DNA-bind_5"/>
    <property type="match status" value="1"/>
</dbReference>
<dbReference type="Proteomes" id="UP000824219">
    <property type="component" value="Linkage Group LG28"/>
</dbReference>
<evidence type="ECO:0000256" key="6">
    <source>
        <dbReference type="ARBA" id="ARBA00022737"/>
    </source>
</evidence>
<dbReference type="InterPro" id="IPR011992">
    <property type="entry name" value="EF-hand-dom_pair"/>
</dbReference>
<keyword evidence="3" id="KW-1003">Cell membrane</keyword>
<feature type="compositionally biased region" description="Polar residues" evidence="9">
    <location>
        <begin position="529"/>
        <end position="548"/>
    </location>
</feature>
<dbReference type="InterPro" id="IPR002048">
    <property type="entry name" value="EF_hand_dom"/>
</dbReference>
<dbReference type="GO" id="GO:0005509">
    <property type="term" value="F:calcium ion binding"/>
    <property type="evidence" value="ECO:0007669"/>
    <property type="project" value="InterPro"/>
</dbReference>
<dbReference type="SMART" id="SM00054">
    <property type="entry name" value="EFh"/>
    <property type="match status" value="2"/>
</dbReference>
<dbReference type="Gene3D" id="1.10.238.10">
    <property type="entry name" value="EF-hand"/>
    <property type="match status" value="1"/>
</dbReference>
<feature type="domain" description="EF-hand" evidence="10">
    <location>
        <begin position="116"/>
        <end position="151"/>
    </location>
</feature>
<dbReference type="InterPro" id="IPR028002">
    <property type="entry name" value="Myb_DNA-bind_5"/>
</dbReference>
<protein>
    <recommendedName>
        <fullName evidence="10">EF-hand domain-containing protein</fullName>
    </recommendedName>
</protein>
<keyword evidence="7" id="KW-0106">Calcium</keyword>
<reference evidence="11 12" key="1">
    <citation type="submission" date="2021-06" db="EMBL/GenBank/DDBJ databases">
        <title>Chromosome-level genome assembly of the red-tail catfish (Hemibagrus wyckioides).</title>
        <authorList>
            <person name="Shao F."/>
        </authorList>
    </citation>
    <scope>NUCLEOTIDE SEQUENCE [LARGE SCALE GENOMIC DNA]</scope>
    <source>
        <strain evidence="11">EC202008001</strain>
        <tissue evidence="11">Blood</tissue>
    </source>
</reference>
<evidence type="ECO:0000256" key="2">
    <source>
        <dbReference type="ARBA" id="ARBA00004496"/>
    </source>
</evidence>
<keyword evidence="6" id="KW-0677">Repeat</keyword>
<dbReference type="GO" id="GO:0005886">
    <property type="term" value="C:plasma membrane"/>
    <property type="evidence" value="ECO:0007669"/>
    <property type="project" value="UniProtKB-SubCell"/>
</dbReference>
<dbReference type="Pfam" id="PF13833">
    <property type="entry name" value="EF-hand_8"/>
    <property type="match status" value="1"/>
</dbReference>
<evidence type="ECO:0000256" key="5">
    <source>
        <dbReference type="ARBA" id="ARBA00022723"/>
    </source>
</evidence>
<comment type="caution">
    <text evidence="11">The sequence shown here is derived from an EMBL/GenBank/DDBJ whole genome shotgun (WGS) entry which is preliminary data.</text>
</comment>
<dbReference type="PANTHER" id="PTHR46735:SF3">
    <property type="entry name" value="CALPAIN SMALL SUBUNIT 1-RELATED"/>
    <property type="match status" value="1"/>
</dbReference>
<keyword evidence="12" id="KW-1185">Reference proteome</keyword>
<dbReference type="EMBL" id="JAHKSW010000028">
    <property type="protein sequence ID" value="KAG7314399.1"/>
    <property type="molecule type" value="Genomic_DNA"/>
</dbReference>
<evidence type="ECO:0000256" key="3">
    <source>
        <dbReference type="ARBA" id="ARBA00022475"/>
    </source>
</evidence>
<dbReference type="PROSITE" id="PS00018">
    <property type="entry name" value="EF_HAND_1"/>
    <property type="match status" value="1"/>
</dbReference>
<dbReference type="PROSITE" id="PS50222">
    <property type="entry name" value="EF_HAND_2"/>
    <property type="match status" value="1"/>
</dbReference>
<evidence type="ECO:0000256" key="1">
    <source>
        <dbReference type="ARBA" id="ARBA00004236"/>
    </source>
</evidence>
<dbReference type="InterPro" id="IPR018247">
    <property type="entry name" value="EF_Hand_1_Ca_BS"/>
</dbReference>
<evidence type="ECO:0000259" key="10">
    <source>
        <dbReference type="PROSITE" id="PS50222"/>
    </source>
</evidence>
<dbReference type="PANTHER" id="PTHR46735">
    <property type="entry name" value="CALPAIN, SMALL SUBUNIT 1 A-RELATED"/>
    <property type="match status" value="1"/>
</dbReference>
<sequence>MFLRKLLGGIVEVVSNIDPGQFGPSEPPPPRRPLAYVQANETDEERKFRGVFQQLAGDDMEVSPHELMNILNKIIGKRGDLKTDGFSIESCRSMVAVMDSDSTGKLGFEEFKYLWNNIKKWQAIYKQFDTDQSGTIEASELPRAFQAAGFPLNDQLFKMMVRRYSDGNDNMDFDNYIGCLVRLDAMCRAFKTLDKDNSGTIKVNIKEWLQLTIYSRAGSVRLGAQQRHFSPVVAEMRKCMRREEEGEETEFARRCCCFSFCSRTNFHYFWTRKHFEKPTGRREREVRMSSSTSSSLPLGQDGAVRYKKRKANFTFSEVHILLDEVRKNRHIVVGKFNSGIPSDVKRRKWTEITQRINEIGECDREVGEVIKKWSDLKCDTKRKIAALHSGVALPHSSDLTQTENIVSSILELDKKPWEATRSSRGRSRSEDQDTTAGDEDDDVAFMGPGSVQDSPRSGIETRPMLPPLPGAATGGFEMKFDSSINTDADSRAMDSDDDHHDIIPSSVNNSYTEDEGNLSSVPHVSSSSTGHAQAGTESESTREQLAQSASLSVQEQHVTNALLCTVSRSLELLAESVQQLAETQQEFARESLRLQRETVQVLREFASGALTLLHERVNGKPPLI</sequence>
<organism evidence="11 12">
    <name type="scientific">Hemibagrus wyckioides</name>
    <dbReference type="NCBI Taxonomy" id="337641"/>
    <lineage>
        <taxon>Eukaryota</taxon>
        <taxon>Metazoa</taxon>
        <taxon>Chordata</taxon>
        <taxon>Craniata</taxon>
        <taxon>Vertebrata</taxon>
        <taxon>Euteleostomi</taxon>
        <taxon>Actinopterygii</taxon>
        <taxon>Neopterygii</taxon>
        <taxon>Teleostei</taxon>
        <taxon>Ostariophysi</taxon>
        <taxon>Siluriformes</taxon>
        <taxon>Bagridae</taxon>
        <taxon>Hemibagrus</taxon>
    </lineage>
</organism>
<dbReference type="CDD" id="cd16188">
    <property type="entry name" value="EFh_PEF_CPNS1_2"/>
    <property type="match status" value="1"/>
</dbReference>
<feature type="compositionally biased region" description="Basic and acidic residues" evidence="9">
    <location>
        <begin position="488"/>
        <end position="502"/>
    </location>
</feature>
<dbReference type="FunFam" id="1.10.238.10:FF:000136">
    <property type="entry name" value="Calpain small subunit 1"/>
    <property type="match status" value="1"/>
</dbReference>
<keyword evidence="4" id="KW-0963">Cytoplasm</keyword>
<feature type="region of interest" description="Disordered" evidence="9">
    <location>
        <begin position="416"/>
        <end position="548"/>
    </location>
</feature>
<feature type="compositionally biased region" description="Low complexity" evidence="9">
    <location>
        <begin position="519"/>
        <end position="528"/>
    </location>
</feature>
<dbReference type="OrthoDB" id="8730579at2759"/>
<dbReference type="SUPFAM" id="SSF47473">
    <property type="entry name" value="EF-hand"/>
    <property type="match status" value="1"/>
</dbReference>
<accession>A0A9D3N3Z4</accession>
<evidence type="ECO:0000256" key="7">
    <source>
        <dbReference type="ARBA" id="ARBA00022837"/>
    </source>
</evidence>
<keyword evidence="8" id="KW-0472">Membrane</keyword>
<comment type="subcellular location">
    <subcellularLocation>
        <location evidence="1">Cell membrane</location>
    </subcellularLocation>
    <subcellularLocation>
        <location evidence="2">Cytoplasm</location>
    </subcellularLocation>
</comment>
<dbReference type="GO" id="GO:0110158">
    <property type="term" value="C:calpain complex"/>
    <property type="evidence" value="ECO:0007669"/>
    <property type="project" value="TreeGrafter"/>
</dbReference>
<feature type="compositionally biased region" description="Acidic residues" evidence="9">
    <location>
        <begin position="432"/>
        <end position="443"/>
    </location>
</feature>
<evidence type="ECO:0000256" key="9">
    <source>
        <dbReference type="SAM" id="MobiDB-lite"/>
    </source>
</evidence>